<dbReference type="AlphaFoldDB" id="A0AAJ1MHM4"/>
<feature type="binding site" evidence="9">
    <location>
        <position position="84"/>
    </location>
    <ligand>
        <name>sn-glycerol 3-phosphate</name>
        <dbReference type="ChEBI" id="CHEBI:57597"/>
    </ligand>
</feature>
<accession>A0AAJ1MHM4</accession>
<feature type="binding site" evidence="9">
    <location>
        <position position="272"/>
    </location>
    <ligand>
        <name>ATP</name>
        <dbReference type="ChEBI" id="CHEBI:30616"/>
    </ligand>
</feature>
<evidence type="ECO:0000256" key="9">
    <source>
        <dbReference type="HAMAP-Rule" id="MF_00186"/>
    </source>
</evidence>
<dbReference type="EC" id="2.7.1.30" evidence="9"/>
<feature type="binding site" evidence="9">
    <location>
        <position position="13"/>
    </location>
    <ligand>
        <name>sn-glycerol 3-phosphate</name>
        <dbReference type="ChEBI" id="CHEBI:57597"/>
    </ligand>
</feature>
<dbReference type="PROSITE" id="PS00445">
    <property type="entry name" value="FGGY_KINASES_2"/>
    <property type="match status" value="1"/>
</dbReference>
<dbReference type="InterPro" id="IPR043129">
    <property type="entry name" value="ATPase_NBD"/>
</dbReference>
<keyword evidence="6 9" id="KW-0319">Glycerol metabolism</keyword>
<dbReference type="PANTHER" id="PTHR10196">
    <property type="entry name" value="SUGAR KINASE"/>
    <property type="match status" value="1"/>
</dbReference>
<dbReference type="SUPFAM" id="SSF53067">
    <property type="entry name" value="Actin-like ATPase domain"/>
    <property type="match status" value="2"/>
</dbReference>
<feature type="binding site" evidence="9">
    <location>
        <position position="272"/>
    </location>
    <ligand>
        <name>ADP</name>
        <dbReference type="ChEBI" id="CHEBI:456216"/>
    </ligand>
</feature>
<comment type="activity regulation">
    <text evidence="9">Inhibited by fructose 1,6-bisphosphate (FBP).</text>
</comment>
<keyword evidence="3 9" id="KW-0808">Transferase</keyword>
<feature type="binding site" evidence="9">
    <location>
        <position position="316"/>
    </location>
    <ligand>
        <name>ATP</name>
        <dbReference type="ChEBI" id="CHEBI:30616"/>
    </ligand>
</feature>
<feature type="binding site" evidence="9">
    <location>
        <position position="15"/>
    </location>
    <ligand>
        <name>ATP</name>
        <dbReference type="ChEBI" id="CHEBI:30616"/>
    </ligand>
</feature>
<name>A0AAJ1MHM4_9SPIO</name>
<feature type="domain" description="Carbohydrate kinase FGGY C-terminal" evidence="12">
    <location>
        <begin position="268"/>
        <end position="455"/>
    </location>
</feature>
<dbReference type="GO" id="GO:0005524">
    <property type="term" value="F:ATP binding"/>
    <property type="evidence" value="ECO:0007669"/>
    <property type="project" value="UniProtKB-UniRule"/>
</dbReference>
<dbReference type="NCBIfam" id="TIGR01311">
    <property type="entry name" value="glycerol_kin"/>
    <property type="match status" value="1"/>
</dbReference>
<keyword evidence="5 9" id="KW-0418">Kinase</keyword>
<feature type="binding site" evidence="9">
    <location>
        <position position="417"/>
    </location>
    <ligand>
        <name>ADP</name>
        <dbReference type="ChEBI" id="CHEBI:456216"/>
    </ligand>
</feature>
<feature type="binding site" evidence="9">
    <location>
        <position position="250"/>
    </location>
    <ligand>
        <name>glycerol</name>
        <dbReference type="ChEBI" id="CHEBI:17754"/>
    </ligand>
</feature>
<dbReference type="InterPro" id="IPR018485">
    <property type="entry name" value="FGGY_C"/>
</dbReference>
<feature type="binding site" evidence="9">
    <location>
        <position position="135"/>
    </location>
    <ligand>
        <name>glycerol</name>
        <dbReference type="ChEBI" id="CHEBI:17754"/>
    </ligand>
</feature>
<comment type="pathway">
    <text evidence="1 9">Polyol metabolism; glycerol degradation via glycerol kinase pathway; sn-glycerol 3-phosphate from glycerol: step 1/1.</text>
</comment>
<dbReference type="FunFam" id="3.30.420.40:FF:000008">
    <property type="entry name" value="Glycerol kinase"/>
    <property type="match status" value="1"/>
</dbReference>
<dbReference type="CDD" id="cd07769">
    <property type="entry name" value="ASKHA_NBD_FGGY_GK"/>
    <property type="match status" value="1"/>
</dbReference>
<dbReference type="GO" id="GO:0019563">
    <property type="term" value="P:glycerol catabolic process"/>
    <property type="evidence" value="ECO:0007669"/>
    <property type="project" value="UniProtKB-UniRule"/>
</dbReference>
<comment type="catalytic activity">
    <reaction evidence="8 9">
        <text>glycerol + ATP = sn-glycerol 3-phosphate + ADP + H(+)</text>
        <dbReference type="Rhea" id="RHEA:21644"/>
        <dbReference type="ChEBI" id="CHEBI:15378"/>
        <dbReference type="ChEBI" id="CHEBI:17754"/>
        <dbReference type="ChEBI" id="CHEBI:30616"/>
        <dbReference type="ChEBI" id="CHEBI:57597"/>
        <dbReference type="ChEBI" id="CHEBI:456216"/>
        <dbReference type="EC" id="2.7.1.30"/>
    </reaction>
</comment>
<evidence type="ECO:0000259" key="11">
    <source>
        <dbReference type="Pfam" id="PF00370"/>
    </source>
</evidence>
<evidence type="ECO:0000256" key="1">
    <source>
        <dbReference type="ARBA" id="ARBA00005190"/>
    </source>
</evidence>
<evidence type="ECO:0000256" key="8">
    <source>
        <dbReference type="ARBA" id="ARBA00052101"/>
    </source>
</evidence>
<evidence type="ECO:0000256" key="3">
    <source>
        <dbReference type="ARBA" id="ARBA00022679"/>
    </source>
</evidence>
<feature type="domain" description="Carbohydrate kinase FGGY N-terminal" evidence="11">
    <location>
        <begin position="6"/>
        <end position="257"/>
    </location>
</feature>
<evidence type="ECO:0000259" key="12">
    <source>
        <dbReference type="Pfam" id="PF02782"/>
    </source>
</evidence>
<dbReference type="Proteomes" id="UP001221217">
    <property type="component" value="Unassembled WGS sequence"/>
</dbReference>
<comment type="function">
    <text evidence="9">Key enzyme in the regulation of glycerol uptake and metabolism. Catalyzes the phosphorylation of glycerol to yield sn-glycerol 3-phosphate.</text>
</comment>
<evidence type="ECO:0000256" key="6">
    <source>
        <dbReference type="ARBA" id="ARBA00022798"/>
    </source>
</evidence>
<feature type="binding site" evidence="9">
    <location>
        <position position="83"/>
    </location>
    <ligand>
        <name>glycerol</name>
        <dbReference type="ChEBI" id="CHEBI:17754"/>
    </ligand>
</feature>
<dbReference type="PIRSF" id="PIRSF000538">
    <property type="entry name" value="GlpK"/>
    <property type="match status" value="1"/>
</dbReference>
<keyword evidence="7 9" id="KW-0067">ATP-binding</keyword>
<proteinExistence type="inferred from homology"/>
<dbReference type="GO" id="GO:0005829">
    <property type="term" value="C:cytosol"/>
    <property type="evidence" value="ECO:0007669"/>
    <property type="project" value="TreeGrafter"/>
</dbReference>
<dbReference type="PANTHER" id="PTHR10196:SF69">
    <property type="entry name" value="GLYCEROL KINASE"/>
    <property type="match status" value="1"/>
</dbReference>
<feature type="binding site" evidence="9">
    <location>
        <position position="13"/>
    </location>
    <ligand>
        <name>ATP</name>
        <dbReference type="ChEBI" id="CHEBI:30616"/>
    </ligand>
</feature>
<evidence type="ECO:0000256" key="2">
    <source>
        <dbReference type="ARBA" id="ARBA00009156"/>
    </source>
</evidence>
<dbReference type="EMBL" id="JAQQAL010000006">
    <property type="protein sequence ID" value="MDC7225408.1"/>
    <property type="molecule type" value="Genomic_DNA"/>
</dbReference>
<feature type="binding site" evidence="9">
    <location>
        <position position="13"/>
    </location>
    <ligand>
        <name>ADP</name>
        <dbReference type="ChEBI" id="CHEBI:456216"/>
    </ligand>
</feature>
<feature type="binding site" evidence="9">
    <location>
        <position position="316"/>
    </location>
    <ligand>
        <name>ADP</name>
        <dbReference type="ChEBI" id="CHEBI:456216"/>
    </ligand>
</feature>
<feature type="binding site" evidence="9">
    <location>
        <position position="17"/>
    </location>
    <ligand>
        <name>ADP</name>
        <dbReference type="ChEBI" id="CHEBI:456216"/>
    </ligand>
</feature>
<dbReference type="Pfam" id="PF00370">
    <property type="entry name" value="FGGY_N"/>
    <property type="match status" value="1"/>
</dbReference>
<feature type="binding site" evidence="9">
    <location>
        <position position="250"/>
    </location>
    <ligand>
        <name>sn-glycerol 3-phosphate</name>
        <dbReference type="ChEBI" id="CHEBI:57597"/>
    </ligand>
</feature>
<feature type="binding site" evidence="9">
    <location>
        <position position="14"/>
    </location>
    <ligand>
        <name>ATP</name>
        <dbReference type="ChEBI" id="CHEBI:30616"/>
    </ligand>
</feature>
<feature type="binding site" evidence="9">
    <location>
        <position position="320"/>
    </location>
    <ligand>
        <name>ATP</name>
        <dbReference type="ChEBI" id="CHEBI:30616"/>
    </ligand>
</feature>
<comment type="caution">
    <text evidence="13">The sequence shown here is derived from an EMBL/GenBank/DDBJ whole genome shotgun (WGS) entry which is preliminary data.</text>
</comment>
<keyword evidence="4 9" id="KW-0547">Nucleotide-binding</keyword>
<comment type="similarity">
    <text evidence="2 9 10">Belongs to the FGGY kinase family.</text>
</comment>
<feature type="binding site" evidence="9">
    <location>
        <position position="417"/>
    </location>
    <ligand>
        <name>ATP</name>
        <dbReference type="ChEBI" id="CHEBI:30616"/>
    </ligand>
</feature>
<feature type="binding site" evidence="9">
    <location>
        <position position="421"/>
    </location>
    <ligand>
        <name>ADP</name>
        <dbReference type="ChEBI" id="CHEBI:456216"/>
    </ligand>
</feature>
<gene>
    <name evidence="9 13" type="primary">glpK</name>
    <name evidence="13" type="ORF">PQJ61_01440</name>
</gene>
<feature type="binding site" evidence="9">
    <location>
        <position position="83"/>
    </location>
    <ligand>
        <name>sn-glycerol 3-phosphate</name>
        <dbReference type="ChEBI" id="CHEBI:57597"/>
    </ligand>
</feature>
<dbReference type="HAMAP" id="MF_00186">
    <property type="entry name" value="Glycerol_kin"/>
    <property type="match status" value="1"/>
</dbReference>
<evidence type="ECO:0000313" key="14">
    <source>
        <dbReference type="Proteomes" id="UP001221217"/>
    </source>
</evidence>
<evidence type="ECO:0000256" key="4">
    <source>
        <dbReference type="ARBA" id="ARBA00022741"/>
    </source>
</evidence>
<reference evidence="13 14" key="1">
    <citation type="submission" date="2022-12" db="EMBL/GenBank/DDBJ databases">
        <title>Metagenome assembled genome from gulf of manar.</title>
        <authorList>
            <person name="Kohli P."/>
            <person name="Pk S."/>
            <person name="Venkata Ramana C."/>
            <person name="Sasikala C."/>
        </authorList>
    </citation>
    <scope>NUCLEOTIDE SEQUENCE [LARGE SCALE GENOMIC DNA]</scope>
    <source>
        <strain evidence="13">JB008</strain>
    </source>
</reference>
<sequence length="504" mass="55435">MQHKFIGSIDQGTTSTRFILFDVSGTEVFSHQIEHRQIFPQPGWVEHDPLELWENTRKCVMTVLADNNVRPQEIAAVGITNQRETTMVWDKTTGLPLHNAIVWQDTRTAEMVSRLAADGGSDRFRGKTGLPLAPYFAGTKMKWLLDNSKKVAEAVVDGRALFGTIDAWIVWKLTGGRDGGSHVTDVTNASRTLLMDLEKLQWDEEQLKHFGVPAEVLPDIVSSIPDKPYGYTRKDGAFGAEVPVCGILGDQQAAMFGQACFEQGTSKNTYGTGCFMLANTGTEIVQSRYGLLTTPLYKIGDEPAVYSLEGSIAVAGSLVQWIRDNIGLVKKSSDIEKLALKAEDNGGVYFVPAFAGLFAPRWRPDARGVIAGLTGFANASHIARAVLESTAFQTREIFHAMEKDAGITISSLKVDGGMTANNLLMQFQADMLDVPVVRPVTTETTALGAAYAAGLSSGFWGNLEELKKHWGEDKRWNPSMPAELREEKYALWNKAVEKTLNWID</sequence>
<dbReference type="Gene3D" id="3.30.420.40">
    <property type="match status" value="2"/>
</dbReference>
<evidence type="ECO:0000256" key="5">
    <source>
        <dbReference type="ARBA" id="ARBA00022777"/>
    </source>
</evidence>
<evidence type="ECO:0000256" key="7">
    <source>
        <dbReference type="ARBA" id="ARBA00022840"/>
    </source>
</evidence>
<feature type="binding site" evidence="9">
    <location>
        <position position="135"/>
    </location>
    <ligand>
        <name>sn-glycerol 3-phosphate</name>
        <dbReference type="ChEBI" id="CHEBI:57597"/>
    </ligand>
</feature>
<dbReference type="GO" id="GO:0004370">
    <property type="term" value="F:glycerol kinase activity"/>
    <property type="evidence" value="ECO:0007669"/>
    <property type="project" value="UniProtKB-UniRule"/>
</dbReference>
<dbReference type="Pfam" id="PF02782">
    <property type="entry name" value="FGGY_C"/>
    <property type="match status" value="1"/>
</dbReference>
<evidence type="ECO:0000313" key="13">
    <source>
        <dbReference type="EMBL" id="MDC7225408.1"/>
    </source>
</evidence>
<feature type="binding site" evidence="9">
    <location>
        <position position="84"/>
    </location>
    <ligand>
        <name>glycerol</name>
        <dbReference type="ChEBI" id="CHEBI:17754"/>
    </ligand>
</feature>
<dbReference type="InterPro" id="IPR005999">
    <property type="entry name" value="Glycerol_kin"/>
</dbReference>
<dbReference type="InterPro" id="IPR018483">
    <property type="entry name" value="Carb_kinase_FGGY_CS"/>
</dbReference>
<organism evidence="13 14">
    <name type="scientific">Candidatus Thalassospirochaeta sargassi</name>
    <dbReference type="NCBI Taxonomy" id="3119039"/>
    <lineage>
        <taxon>Bacteria</taxon>
        <taxon>Pseudomonadati</taxon>
        <taxon>Spirochaetota</taxon>
        <taxon>Spirochaetia</taxon>
        <taxon>Spirochaetales</taxon>
        <taxon>Spirochaetaceae</taxon>
        <taxon>Candidatus Thalassospirochaeta</taxon>
    </lineage>
</organism>
<dbReference type="InterPro" id="IPR000577">
    <property type="entry name" value="Carb_kinase_FGGY"/>
</dbReference>
<dbReference type="FunFam" id="3.30.420.40:FF:000007">
    <property type="entry name" value="Glycerol kinase"/>
    <property type="match status" value="1"/>
</dbReference>
<dbReference type="GO" id="GO:0006072">
    <property type="term" value="P:glycerol-3-phosphate metabolic process"/>
    <property type="evidence" value="ECO:0007669"/>
    <property type="project" value="InterPro"/>
</dbReference>
<protein>
    <recommendedName>
        <fullName evidence="9">Glycerol kinase</fullName>
        <ecNumber evidence="9">2.7.1.30</ecNumber>
    </recommendedName>
    <alternativeName>
        <fullName evidence="9">ATP:glycerol 3-phosphotransferase</fullName>
    </alternativeName>
    <alternativeName>
        <fullName evidence="9">Glycerokinase</fullName>
        <shortName evidence="9">GK</shortName>
    </alternativeName>
</protein>
<dbReference type="InterPro" id="IPR018484">
    <property type="entry name" value="FGGY_N"/>
</dbReference>
<dbReference type="NCBIfam" id="NF000756">
    <property type="entry name" value="PRK00047.1"/>
    <property type="match status" value="1"/>
</dbReference>
<feature type="binding site" evidence="9">
    <location>
        <position position="251"/>
    </location>
    <ligand>
        <name>glycerol</name>
        <dbReference type="ChEBI" id="CHEBI:17754"/>
    </ligand>
</feature>
<evidence type="ECO:0000256" key="10">
    <source>
        <dbReference type="RuleBase" id="RU003733"/>
    </source>
</evidence>